<accession>B6H1Z8</accession>
<dbReference type="Gene3D" id="3.30.559.10">
    <property type="entry name" value="Chloramphenicol acetyltransferase-like domain"/>
    <property type="match status" value="2"/>
</dbReference>
<dbReference type="KEGG" id="pcs:N7525_003804"/>
<keyword evidence="2" id="KW-1185">Reference proteome</keyword>
<dbReference type="AlphaFoldDB" id="B6H1Z8"/>
<organism evidence="1 2">
    <name type="scientific">Penicillium rubens (strain ATCC 28089 / DSM 1075 / NRRL 1951 / Wisconsin 54-1255)</name>
    <name type="common">Penicillium chrysogenum</name>
    <dbReference type="NCBI Taxonomy" id="500485"/>
    <lineage>
        <taxon>Eukaryota</taxon>
        <taxon>Fungi</taxon>
        <taxon>Dikarya</taxon>
        <taxon>Ascomycota</taxon>
        <taxon>Pezizomycotina</taxon>
        <taxon>Eurotiomycetes</taxon>
        <taxon>Eurotiomycetidae</taxon>
        <taxon>Eurotiales</taxon>
        <taxon>Aspergillaceae</taxon>
        <taxon>Penicillium</taxon>
        <taxon>Penicillium chrysogenum species complex</taxon>
    </lineage>
</organism>
<dbReference type="eggNOG" id="ENOG502RS2N">
    <property type="taxonomic scope" value="Eukaryota"/>
</dbReference>
<dbReference type="InterPro" id="IPR023213">
    <property type="entry name" value="CAT-like_dom_sf"/>
</dbReference>
<protein>
    <submittedName>
        <fullName evidence="1">Pc13g03470 protein</fullName>
    </submittedName>
</protein>
<evidence type="ECO:0000313" key="1">
    <source>
        <dbReference type="EMBL" id="CAP91416.1"/>
    </source>
</evidence>
<name>B6H1Z8_PENRW</name>
<dbReference type="Proteomes" id="UP000000724">
    <property type="component" value="Contig Pc00c13"/>
</dbReference>
<dbReference type="GeneID" id="8313447"/>
<dbReference type="SUPFAM" id="SSF52777">
    <property type="entry name" value="CoA-dependent acyltransferases"/>
    <property type="match status" value="1"/>
</dbReference>
<sequence length="516" mass="57725">MHRVPRLTRPIYIRSIQSTVIQRSRLSQRTQPSRKLDSAKMFQPYNLTPLDQLSPPGHFTMSLTFNLVGKNRVEALQRMEDAGSCVFSKFPFLSGMVVPSTQRDGKSNALQVRPSTAAELEECPIIVTQHHTEPTAITVDGKFNTSLMPFPVVSPPRNPSPVLRLKAHVIEDNVHLVLCFDHRVMDGSGIFALFRTFSSFCRDLNATGPFTTTQAQEEIRQHIEQVASTATPRDVQWTSLPTTTSEDKVPTDYGRVPIGSSHVFDAQKINILLDACNSTLQSLPEKYRKDLSETSLRPGLLVSALLGICSNRARLRAFPDEPHLSSDMFIVENLRKALNLRRGYLGSTIGATQVKCDGYAHPPPESLQNIHVPESLSPVGAEDMWRVCNVAQSLQEVSGRLDKEYTEGIIARMSREQDWSSFRPGWGVNFLVSDIKSAKPYGNFGPLGDLELFDLHFDTQPGYCWIMPNLPSDTASPYPCWRLRWILERAAMECLSNDPLFQWASTPSTASTHAEV</sequence>
<dbReference type="OrthoDB" id="1862401at2759"/>
<gene>
    <name evidence="1" type="ORF">Pc13g03470</name>
    <name evidence="1" type="ORF">PCH_Pc13g03470</name>
</gene>
<proteinExistence type="predicted"/>
<dbReference type="VEuPathDB" id="FungiDB:PCH_Pc13g03470"/>
<evidence type="ECO:0000313" key="2">
    <source>
        <dbReference type="Proteomes" id="UP000000724"/>
    </source>
</evidence>
<dbReference type="HOGENOM" id="CLU_026450_1_1_1"/>
<dbReference type="BioCyc" id="PCHR:PC13G03470-MONOMER"/>
<dbReference type="EMBL" id="AM920428">
    <property type="protein sequence ID" value="CAP91416.1"/>
    <property type="molecule type" value="Genomic_DNA"/>
</dbReference>
<reference evidence="1 2" key="1">
    <citation type="journal article" date="2008" name="Nat. Biotechnol.">
        <title>Genome sequencing and analysis of the filamentous fungus Penicillium chrysogenum.</title>
        <authorList>
            <person name="van den Berg M.A."/>
            <person name="Albang R."/>
            <person name="Albermann K."/>
            <person name="Badger J.H."/>
            <person name="Daran J.-M."/>
            <person name="Driessen A.J.M."/>
            <person name="Garcia-Estrada C."/>
            <person name="Fedorova N.D."/>
            <person name="Harris D.M."/>
            <person name="Heijne W.H.M."/>
            <person name="Joardar V.S."/>
            <person name="Kiel J.A.K.W."/>
            <person name="Kovalchuk A."/>
            <person name="Martin J.F."/>
            <person name="Nierman W.C."/>
            <person name="Nijland J.G."/>
            <person name="Pronk J.T."/>
            <person name="Roubos J.A."/>
            <person name="van der Klei I.J."/>
            <person name="van Peij N.N.M.E."/>
            <person name="Veenhuis M."/>
            <person name="von Doehren H."/>
            <person name="Wagner C."/>
            <person name="Wortman J.R."/>
            <person name="Bovenberg R.A.L."/>
        </authorList>
    </citation>
    <scope>NUCLEOTIDE SEQUENCE [LARGE SCALE GENOMIC DNA]</scope>
    <source>
        <strain evidence="2">ATCC 28089 / DSM 1075 / NRRL 1951 / Wisconsin 54-1255</strain>
    </source>
</reference>
<dbReference type="OMA" id="FRPGWGV"/>